<sequence>MKWSTQRKGGWFLMRILLVEDEPLFRKGLAKMIAGSEASWEVCGEAENGLVAESLIAELQPDLVVTDIRMPVMDGLELLRSTKAVFPDIEFIVITGFQDFHYAQTALRSGALDLLVKPCSKPDMHEALAKADEFVQKKQMAARKEASEHQLRQENALRAVFLRFPYRQEAAPELERELRCSRLFVLHVADFLPEDRGYMKRDVPLLQYAVLNIMGELLDVYETLGTLLLIEAGRFALLLPAEASAEEERLLDAACSTVRQLLGLTVLVHNAGHVRSLSELADLYEAALAESTQSRVSADQGGKPEAALPVNRVRQQLIGAQAAALIMAGQAEALQQYLDELIKEMRAMDAEALPIEALSLSFALQDVARKQLEREYEARALTERIGKLNECRSGDEVCAWMKAETERFMQDYVEWQNRYSSNAVLRAVRYIEERYAEQLSLQQVASHVHLNAAYFSHLFKKETGRSFVNFLIDVRMDKAKLLLSNTNLNVTEVSGRVGYDLPNYFAKLFKINTGLSPKEYRKHITI</sequence>
<dbReference type="SUPFAM" id="SSF52172">
    <property type="entry name" value="CheY-like"/>
    <property type="match status" value="1"/>
</dbReference>
<protein>
    <submittedName>
        <fullName evidence="7">Response regulator</fullName>
    </submittedName>
</protein>
<evidence type="ECO:0000256" key="2">
    <source>
        <dbReference type="ARBA" id="ARBA00023125"/>
    </source>
</evidence>
<dbReference type="Proteomes" id="UP000467637">
    <property type="component" value="Unassembled WGS sequence"/>
</dbReference>
<dbReference type="SUPFAM" id="SSF46689">
    <property type="entry name" value="Homeodomain-like"/>
    <property type="match status" value="2"/>
</dbReference>
<proteinExistence type="predicted"/>
<dbReference type="Pfam" id="PF00072">
    <property type="entry name" value="Response_reg"/>
    <property type="match status" value="1"/>
</dbReference>
<keyword evidence="3" id="KW-0804">Transcription</keyword>
<dbReference type="InterPro" id="IPR009057">
    <property type="entry name" value="Homeodomain-like_sf"/>
</dbReference>
<dbReference type="InterPro" id="IPR011006">
    <property type="entry name" value="CheY-like_superfamily"/>
</dbReference>
<evidence type="ECO:0000256" key="1">
    <source>
        <dbReference type="ARBA" id="ARBA00023015"/>
    </source>
</evidence>
<keyword evidence="8" id="KW-1185">Reference proteome</keyword>
<dbReference type="PANTHER" id="PTHR43280">
    <property type="entry name" value="ARAC-FAMILY TRANSCRIPTIONAL REGULATOR"/>
    <property type="match status" value="1"/>
</dbReference>
<evidence type="ECO:0000259" key="5">
    <source>
        <dbReference type="PROSITE" id="PS01124"/>
    </source>
</evidence>
<dbReference type="Gene3D" id="1.10.10.60">
    <property type="entry name" value="Homeodomain-like"/>
    <property type="match status" value="2"/>
</dbReference>
<keyword evidence="2" id="KW-0238">DNA-binding</keyword>
<accession>A0ABW9U5F5</accession>
<feature type="modified residue" description="4-aspartylphosphate" evidence="4">
    <location>
        <position position="67"/>
    </location>
</feature>
<dbReference type="InterPro" id="IPR001789">
    <property type="entry name" value="Sig_transdc_resp-reg_receiver"/>
</dbReference>
<dbReference type="SMART" id="SM00342">
    <property type="entry name" value="HTH_ARAC"/>
    <property type="match status" value="1"/>
</dbReference>
<dbReference type="EMBL" id="WSEM01000009">
    <property type="protein sequence ID" value="MVQ35329.1"/>
    <property type="molecule type" value="Genomic_DNA"/>
</dbReference>
<evidence type="ECO:0000313" key="7">
    <source>
        <dbReference type="EMBL" id="MVQ35329.1"/>
    </source>
</evidence>
<evidence type="ECO:0000256" key="3">
    <source>
        <dbReference type="ARBA" id="ARBA00023163"/>
    </source>
</evidence>
<dbReference type="PROSITE" id="PS50110">
    <property type="entry name" value="RESPONSE_REGULATORY"/>
    <property type="match status" value="1"/>
</dbReference>
<comment type="caution">
    <text evidence="7">The sequence shown here is derived from an EMBL/GenBank/DDBJ whole genome shotgun (WGS) entry which is preliminary data.</text>
</comment>
<dbReference type="CDD" id="cd17536">
    <property type="entry name" value="REC_YesN-like"/>
    <property type="match status" value="1"/>
</dbReference>
<dbReference type="PANTHER" id="PTHR43280:SF28">
    <property type="entry name" value="HTH-TYPE TRANSCRIPTIONAL ACTIVATOR RHAS"/>
    <property type="match status" value="1"/>
</dbReference>
<reference evidence="7 8" key="1">
    <citation type="submission" date="2019-12" db="EMBL/GenBank/DDBJ databases">
        <authorList>
            <person name="Huq M.A."/>
        </authorList>
    </citation>
    <scope>NUCLEOTIDE SEQUENCE [LARGE SCALE GENOMIC DNA]</scope>
    <source>
        <strain evidence="7 8">MAH-34</strain>
    </source>
</reference>
<dbReference type="SMART" id="SM00448">
    <property type="entry name" value="REC"/>
    <property type="match status" value="1"/>
</dbReference>
<evidence type="ECO:0000259" key="6">
    <source>
        <dbReference type="PROSITE" id="PS50110"/>
    </source>
</evidence>
<dbReference type="Gene3D" id="3.40.50.2300">
    <property type="match status" value="1"/>
</dbReference>
<organism evidence="7 8">
    <name type="scientific">Paenibacillus anseongense</name>
    <dbReference type="NCBI Taxonomy" id="2682845"/>
    <lineage>
        <taxon>Bacteria</taxon>
        <taxon>Bacillati</taxon>
        <taxon>Bacillota</taxon>
        <taxon>Bacilli</taxon>
        <taxon>Bacillales</taxon>
        <taxon>Paenibacillaceae</taxon>
        <taxon>Paenibacillus</taxon>
    </lineage>
</organism>
<keyword evidence="1" id="KW-0805">Transcription regulation</keyword>
<feature type="domain" description="HTH araC/xylS-type" evidence="5">
    <location>
        <begin position="425"/>
        <end position="523"/>
    </location>
</feature>
<dbReference type="PROSITE" id="PS01124">
    <property type="entry name" value="HTH_ARAC_FAMILY_2"/>
    <property type="match status" value="1"/>
</dbReference>
<keyword evidence="4" id="KW-0597">Phosphoprotein</keyword>
<evidence type="ECO:0000313" key="8">
    <source>
        <dbReference type="Proteomes" id="UP000467637"/>
    </source>
</evidence>
<gene>
    <name evidence="7" type="ORF">GON05_11750</name>
</gene>
<feature type="domain" description="Response regulatory" evidence="6">
    <location>
        <begin position="15"/>
        <end position="132"/>
    </location>
</feature>
<evidence type="ECO:0000256" key="4">
    <source>
        <dbReference type="PROSITE-ProRule" id="PRU00169"/>
    </source>
</evidence>
<name>A0ABW9U5F5_9BACL</name>
<dbReference type="Pfam" id="PF12833">
    <property type="entry name" value="HTH_18"/>
    <property type="match status" value="1"/>
</dbReference>
<dbReference type="InterPro" id="IPR018060">
    <property type="entry name" value="HTH_AraC"/>
</dbReference>